<organism evidence="1">
    <name type="scientific">bioreactor metagenome</name>
    <dbReference type="NCBI Taxonomy" id="1076179"/>
    <lineage>
        <taxon>unclassified sequences</taxon>
        <taxon>metagenomes</taxon>
        <taxon>ecological metagenomes</taxon>
    </lineage>
</organism>
<comment type="caution">
    <text evidence="1">The sequence shown here is derived from an EMBL/GenBank/DDBJ whole genome shotgun (WGS) entry which is preliminary data.</text>
</comment>
<reference evidence="1" key="1">
    <citation type="submission" date="2019-08" db="EMBL/GenBank/DDBJ databases">
        <authorList>
            <person name="Kucharzyk K."/>
            <person name="Murdoch R.W."/>
            <person name="Higgins S."/>
            <person name="Loffler F."/>
        </authorList>
    </citation>
    <scope>NUCLEOTIDE SEQUENCE</scope>
</reference>
<gene>
    <name evidence="1" type="ORF">SDC9_204731</name>
</gene>
<evidence type="ECO:0000313" key="1">
    <source>
        <dbReference type="EMBL" id="MPN57037.1"/>
    </source>
</evidence>
<accession>A0A645J0V4</accession>
<sequence>MEQQQSEMLDAFTAANEKIKTIEEKAQNDADRIVLEAEMKQKEMYDLLSDFRDSLMNVENIALDTVERFLYGIKELERSVPSKDKITGEAEAAQDTESRYKDAKHLMHAIYEISGRKLAINEEETN</sequence>
<proteinExistence type="predicted"/>
<dbReference type="AlphaFoldDB" id="A0A645J0V4"/>
<dbReference type="EMBL" id="VSSQ01128103">
    <property type="protein sequence ID" value="MPN57037.1"/>
    <property type="molecule type" value="Genomic_DNA"/>
</dbReference>
<protein>
    <submittedName>
        <fullName evidence="1">Uncharacterized protein</fullName>
    </submittedName>
</protein>
<name>A0A645J0V4_9ZZZZ</name>